<comment type="caution">
    <text evidence="9">The sequence shown here is derived from an EMBL/GenBank/DDBJ whole genome shotgun (WGS) entry which is preliminary data.</text>
</comment>
<keyword evidence="3 6" id="KW-0863">Zinc-finger</keyword>
<comment type="subcellular location">
    <subcellularLocation>
        <location evidence="1">Nucleus</location>
    </subcellularLocation>
</comment>
<name>A0AAD7ALN5_9AGAR</name>
<dbReference type="GO" id="GO:0005634">
    <property type="term" value="C:nucleus"/>
    <property type="evidence" value="ECO:0007669"/>
    <property type="project" value="UniProtKB-SubCell"/>
</dbReference>
<keyword evidence="5" id="KW-0539">Nucleus</keyword>
<feature type="compositionally biased region" description="Polar residues" evidence="7">
    <location>
        <begin position="58"/>
        <end position="70"/>
    </location>
</feature>
<evidence type="ECO:0000259" key="8">
    <source>
        <dbReference type="PROSITE" id="PS50157"/>
    </source>
</evidence>
<evidence type="ECO:0000313" key="10">
    <source>
        <dbReference type="Proteomes" id="UP001218218"/>
    </source>
</evidence>
<evidence type="ECO:0000256" key="6">
    <source>
        <dbReference type="PROSITE-ProRule" id="PRU00042"/>
    </source>
</evidence>
<proteinExistence type="predicted"/>
<dbReference type="PANTHER" id="PTHR46481">
    <property type="entry name" value="ZINC FINGER BED DOMAIN-CONTAINING PROTEIN 4"/>
    <property type="match status" value="1"/>
</dbReference>
<evidence type="ECO:0000256" key="4">
    <source>
        <dbReference type="ARBA" id="ARBA00022833"/>
    </source>
</evidence>
<dbReference type="PANTHER" id="PTHR46481:SF10">
    <property type="entry name" value="ZINC FINGER BED DOMAIN-CONTAINING PROTEIN 39"/>
    <property type="match status" value="1"/>
</dbReference>
<keyword evidence="2" id="KW-0479">Metal-binding</keyword>
<gene>
    <name evidence="9" type="ORF">DFH08DRAFT_950698</name>
</gene>
<reference evidence="9" key="1">
    <citation type="submission" date="2023-03" db="EMBL/GenBank/DDBJ databases">
        <title>Massive genome expansion in bonnet fungi (Mycena s.s.) driven by repeated elements and novel gene families across ecological guilds.</title>
        <authorList>
            <consortium name="Lawrence Berkeley National Laboratory"/>
            <person name="Harder C.B."/>
            <person name="Miyauchi S."/>
            <person name="Viragh M."/>
            <person name="Kuo A."/>
            <person name="Thoen E."/>
            <person name="Andreopoulos B."/>
            <person name="Lu D."/>
            <person name="Skrede I."/>
            <person name="Drula E."/>
            <person name="Henrissat B."/>
            <person name="Morin E."/>
            <person name="Kohler A."/>
            <person name="Barry K."/>
            <person name="LaButti K."/>
            <person name="Morin E."/>
            <person name="Salamov A."/>
            <person name="Lipzen A."/>
            <person name="Mereny Z."/>
            <person name="Hegedus B."/>
            <person name="Baldrian P."/>
            <person name="Stursova M."/>
            <person name="Weitz H."/>
            <person name="Taylor A."/>
            <person name="Grigoriev I.V."/>
            <person name="Nagy L.G."/>
            <person name="Martin F."/>
            <person name="Kauserud H."/>
        </authorList>
    </citation>
    <scope>NUCLEOTIDE SEQUENCE</scope>
    <source>
        <strain evidence="9">CBHHK002</strain>
    </source>
</reference>
<evidence type="ECO:0000313" key="9">
    <source>
        <dbReference type="EMBL" id="KAJ7362435.1"/>
    </source>
</evidence>
<dbReference type="Proteomes" id="UP001218218">
    <property type="component" value="Unassembled WGS sequence"/>
</dbReference>
<feature type="compositionally biased region" description="Acidic residues" evidence="7">
    <location>
        <begin position="133"/>
        <end position="142"/>
    </location>
</feature>
<evidence type="ECO:0000256" key="1">
    <source>
        <dbReference type="ARBA" id="ARBA00004123"/>
    </source>
</evidence>
<sequence length="414" mass="46482">MPLVPPEAAAPLLPNKSLRMRPGGRPAQLGAIQTQLQLKMLASVIQLIFPLNTALNTHQGSRAGSQSRTVTPAAPSVQTLQPVPQTPPRQTPRNQHVFEPQTRGRAVANRLLSHLNTQISMASPGPQLRDQGDSESEDDDPEYINLEMETKPATSPPPRHPGPSRRSPRIQPFTQANEAGVPQQRGHSGSNLDQWNGYDIDDKIFAWASDAVLKANTRSPDSQEFFGEHIEHRSFKCKLCPQIYAAASSLSTHRTHLGNLHEPEYLVFIQAQNLPNKLPAATLRQREEKRAKDAARTLFSVKAFEDQLVTVIVLNDLSIHLIDSRDFRDLLLMLRESLQESDIPHRTKLRQRIIEAWIQYYKELKSELEQSLGKISFTVDVWSSKAMQSYLSITIHWLGPKADQVVLRQALLAF</sequence>
<evidence type="ECO:0000256" key="7">
    <source>
        <dbReference type="SAM" id="MobiDB-lite"/>
    </source>
</evidence>
<keyword evidence="4" id="KW-0862">Zinc</keyword>
<feature type="region of interest" description="Disordered" evidence="7">
    <location>
        <begin position="118"/>
        <end position="170"/>
    </location>
</feature>
<evidence type="ECO:0000256" key="5">
    <source>
        <dbReference type="ARBA" id="ARBA00023242"/>
    </source>
</evidence>
<protein>
    <recommendedName>
        <fullName evidence="8">C2H2-type domain-containing protein</fullName>
    </recommendedName>
</protein>
<evidence type="ECO:0000256" key="3">
    <source>
        <dbReference type="ARBA" id="ARBA00022771"/>
    </source>
</evidence>
<accession>A0AAD7ALN5</accession>
<dbReference type="GO" id="GO:0008270">
    <property type="term" value="F:zinc ion binding"/>
    <property type="evidence" value="ECO:0007669"/>
    <property type="project" value="UniProtKB-KW"/>
</dbReference>
<keyword evidence="10" id="KW-1185">Reference proteome</keyword>
<dbReference type="AlphaFoldDB" id="A0AAD7ALN5"/>
<evidence type="ECO:0000256" key="2">
    <source>
        <dbReference type="ARBA" id="ARBA00022723"/>
    </source>
</evidence>
<feature type="region of interest" description="Disordered" evidence="7">
    <location>
        <begin position="58"/>
        <end position="101"/>
    </location>
</feature>
<dbReference type="PROSITE" id="PS50157">
    <property type="entry name" value="ZINC_FINGER_C2H2_2"/>
    <property type="match status" value="1"/>
</dbReference>
<organism evidence="9 10">
    <name type="scientific">Mycena albidolilacea</name>
    <dbReference type="NCBI Taxonomy" id="1033008"/>
    <lineage>
        <taxon>Eukaryota</taxon>
        <taxon>Fungi</taxon>
        <taxon>Dikarya</taxon>
        <taxon>Basidiomycota</taxon>
        <taxon>Agaricomycotina</taxon>
        <taxon>Agaricomycetes</taxon>
        <taxon>Agaricomycetidae</taxon>
        <taxon>Agaricales</taxon>
        <taxon>Marasmiineae</taxon>
        <taxon>Mycenaceae</taxon>
        <taxon>Mycena</taxon>
    </lineage>
</organism>
<feature type="domain" description="C2H2-type" evidence="8">
    <location>
        <begin position="235"/>
        <end position="266"/>
    </location>
</feature>
<dbReference type="EMBL" id="JARIHO010000004">
    <property type="protein sequence ID" value="KAJ7362435.1"/>
    <property type="molecule type" value="Genomic_DNA"/>
</dbReference>
<dbReference type="InterPro" id="IPR052035">
    <property type="entry name" value="ZnF_BED_domain_contain"/>
</dbReference>
<dbReference type="InterPro" id="IPR013087">
    <property type="entry name" value="Znf_C2H2_type"/>
</dbReference>